<dbReference type="InterPro" id="IPR028889">
    <property type="entry name" value="USP"/>
</dbReference>
<evidence type="ECO:0000256" key="2">
    <source>
        <dbReference type="ARBA" id="ARBA00004300"/>
    </source>
</evidence>
<comment type="similarity">
    <text evidence="4">Belongs to the peptidase C19 family.</text>
</comment>
<dbReference type="GO" id="GO:0006508">
    <property type="term" value="P:proteolysis"/>
    <property type="evidence" value="ECO:0007669"/>
    <property type="project" value="UniProtKB-KW"/>
</dbReference>
<dbReference type="SUPFAM" id="SSF54001">
    <property type="entry name" value="Cysteine proteinases"/>
    <property type="match status" value="1"/>
</dbReference>
<dbReference type="PROSITE" id="PS50245">
    <property type="entry name" value="CAP_GLY_2"/>
    <property type="match status" value="1"/>
</dbReference>
<dbReference type="PROSITE" id="PS50235">
    <property type="entry name" value="USP_3"/>
    <property type="match status" value="1"/>
</dbReference>
<dbReference type="InterPro" id="IPR036859">
    <property type="entry name" value="CAP-Gly_dom_sf"/>
</dbReference>
<evidence type="ECO:0000259" key="14">
    <source>
        <dbReference type="PROSITE" id="PS50235"/>
    </source>
</evidence>
<dbReference type="PROSITE" id="PS00972">
    <property type="entry name" value="USP_1"/>
    <property type="match status" value="1"/>
</dbReference>
<comment type="subcellular location">
    <subcellularLocation>
        <location evidence="2">Cytoplasm</location>
        <location evidence="2">Cytoskeleton</location>
        <location evidence="2">Microtubule organizing center</location>
        <location evidence="2">Centrosome</location>
    </subcellularLocation>
    <subcellularLocation>
        <location evidence="3">Cytoplasm</location>
        <location evidence="3">Perinuclear region</location>
    </subcellularLocation>
</comment>
<evidence type="ECO:0000256" key="4">
    <source>
        <dbReference type="ARBA" id="ARBA00009085"/>
    </source>
</evidence>
<keyword evidence="6" id="KW-0963">Cytoplasm</keyword>
<dbReference type="Gene3D" id="3.90.70.10">
    <property type="entry name" value="Cysteine proteinases"/>
    <property type="match status" value="2"/>
</dbReference>
<dbReference type="InterPro" id="IPR000938">
    <property type="entry name" value="CAP-Gly_domain"/>
</dbReference>
<dbReference type="KEGG" id="tng:GSTEN00007150G001"/>
<gene>
    <name evidence="16" type="ORF">GSTENG00007150001</name>
</gene>
<dbReference type="Pfam" id="PF01302">
    <property type="entry name" value="CAP_GLY"/>
    <property type="match status" value="1"/>
</dbReference>
<sequence>EDECPGCTDGTFKGTRYFTCPPKKALFVKLKCCRPDSRFPSLHHSSNPIERCNSIAFGGYLSEVVHENTPPRTENDGLDVMVGKKKGIQGHYNSCYLDSTLFCLFSFSSVLDTVLLRPRLKTDVEYYRETQELLRTEIVNPLRIHGYVCATKVMKLRRILENVEAASGFTSEEKDPEEFLNILFHHILRVDPLLKLRSAGQKVQDCYFYQIFMDKKDKVGVPTIQQLLEWSFINSDLKFAEVHLHPKRKSHQHSNLCVPKELQDGMGWQSSFPCQRMELFAVLCIETSHYVAFVKYGSADSAWLFFDSMADRDGGQNGFNIPQVSLCPEVEAYLKMSPEELHTLDSKSIQGQARRLLCDAYMCMYQSPTMSLYK</sequence>
<evidence type="ECO:0000313" key="16">
    <source>
        <dbReference type="EMBL" id="CAF92091.1"/>
    </source>
</evidence>
<evidence type="ECO:0000256" key="7">
    <source>
        <dbReference type="ARBA" id="ARBA00022553"/>
    </source>
</evidence>
<dbReference type="GO" id="GO:0004843">
    <property type="term" value="F:cysteine-type deubiquitinase activity"/>
    <property type="evidence" value="ECO:0007669"/>
    <property type="project" value="UniProtKB-EC"/>
</dbReference>
<evidence type="ECO:0000259" key="15">
    <source>
        <dbReference type="PROSITE" id="PS50245"/>
    </source>
</evidence>
<evidence type="ECO:0000256" key="11">
    <source>
        <dbReference type="ARBA" id="ARBA00022801"/>
    </source>
</evidence>
<evidence type="ECO:0000256" key="1">
    <source>
        <dbReference type="ARBA" id="ARBA00000707"/>
    </source>
</evidence>
<evidence type="ECO:0000256" key="9">
    <source>
        <dbReference type="ARBA" id="ARBA00022723"/>
    </source>
</evidence>
<comment type="catalytic activity">
    <reaction evidence="1">
        <text>Thiol-dependent hydrolysis of ester, thioester, amide, peptide and isopeptide bonds formed by the C-terminal Gly of ubiquitin (a 76-residue protein attached to proteins as an intracellular targeting signal).</text>
        <dbReference type="EC" id="3.4.19.12"/>
    </reaction>
</comment>
<keyword evidence="9" id="KW-0479">Metal-binding</keyword>
<dbReference type="EC" id="3.4.19.12" evidence="5"/>
<dbReference type="InterPro" id="IPR038765">
    <property type="entry name" value="Papain-like_cys_pep_sf"/>
</dbReference>
<evidence type="ECO:0000256" key="3">
    <source>
        <dbReference type="ARBA" id="ARBA00004556"/>
    </source>
</evidence>
<reference evidence="16" key="1">
    <citation type="journal article" date="2004" name="Nature">
        <title>Genome duplication in the teleost fish Tetraodon nigroviridis reveals the early vertebrate proto-karyotype.</title>
        <authorList>
            <person name="Jaillon O."/>
            <person name="Aury J.-M."/>
            <person name="Brunet F."/>
            <person name="Petit J.-L."/>
            <person name="Stange-Thomann N."/>
            <person name="Mauceli E."/>
            <person name="Bouneau L."/>
            <person name="Fischer C."/>
            <person name="Ozouf-Costaz C."/>
            <person name="Bernot A."/>
            <person name="Nicaud S."/>
            <person name="Jaffe D."/>
            <person name="Fisher S."/>
            <person name="Lutfalla G."/>
            <person name="Dossat C."/>
            <person name="Segurens B."/>
            <person name="Dasilva C."/>
            <person name="Salanoubat M."/>
            <person name="Levy M."/>
            <person name="Boudet N."/>
            <person name="Castellano S."/>
            <person name="Anthouard V."/>
            <person name="Jubin C."/>
            <person name="Castelli V."/>
            <person name="Katinka M."/>
            <person name="Vacherie B."/>
            <person name="Biemont C."/>
            <person name="Skalli Z."/>
            <person name="Cattolico L."/>
            <person name="Poulain J."/>
            <person name="De Berardinis V."/>
            <person name="Cruaud C."/>
            <person name="Duprat S."/>
            <person name="Brottier P."/>
            <person name="Coutanceau J.-P."/>
            <person name="Gouzy J."/>
            <person name="Parra G."/>
            <person name="Lardier G."/>
            <person name="Chapple C."/>
            <person name="McKernan K.J."/>
            <person name="McEwan P."/>
            <person name="Bosak S."/>
            <person name="Kellis M."/>
            <person name="Volff J.-N."/>
            <person name="Guigo R."/>
            <person name="Zody M.C."/>
            <person name="Mesirov J."/>
            <person name="Lindblad-Toh K."/>
            <person name="Birren B."/>
            <person name="Nusbaum C."/>
            <person name="Kahn D."/>
            <person name="Robinson-Rechavi M."/>
            <person name="Laudet V."/>
            <person name="Schachter V."/>
            <person name="Quetier F."/>
            <person name="Saurin W."/>
            <person name="Scarpelli C."/>
            <person name="Wincker P."/>
            <person name="Lander E.S."/>
            <person name="Weissenbach J."/>
            <person name="Roest Crollius H."/>
        </authorList>
    </citation>
    <scope>NUCLEOTIDE SEQUENCE [LARGE SCALE GENOMIC DNA]</scope>
</reference>
<keyword evidence="8" id="KW-0645">Protease</keyword>
<dbReference type="SUPFAM" id="SSF74924">
    <property type="entry name" value="Cap-Gly domain"/>
    <property type="match status" value="1"/>
</dbReference>
<reference evidence="16" key="2">
    <citation type="submission" date="2004-02" db="EMBL/GenBank/DDBJ databases">
        <authorList>
            <consortium name="Genoscope"/>
            <consortium name="Whitehead Institute Centre for Genome Research"/>
        </authorList>
    </citation>
    <scope>NUCLEOTIDE SEQUENCE</scope>
</reference>
<keyword evidence="13" id="KW-0862">Zinc</keyword>
<dbReference type="EMBL" id="CAAE01009550">
    <property type="protein sequence ID" value="CAF92091.1"/>
    <property type="molecule type" value="Genomic_DNA"/>
</dbReference>
<evidence type="ECO:0000256" key="12">
    <source>
        <dbReference type="ARBA" id="ARBA00022807"/>
    </source>
</evidence>
<evidence type="ECO:0000256" key="5">
    <source>
        <dbReference type="ARBA" id="ARBA00012759"/>
    </source>
</evidence>
<feature type="non-terminal residue" evidence="16">
    <location>
        <position position="1"/>
    </location>
</feature>
<dbReference type="GO" id="GO:0048471">
    <property type="term" value="C:perinuclear region of cytoplasm"/>
    <property type="evidence" value="ECO:0007669"/>
    <property type="project" value="UniProtKB-SubCell"/>
</dbReference>
<feature type="domain" description="CAP-Gly" evidence="15">
    <location>
        <begin position="1"/>
        <end position="29"/>
    </location>
</feature>
<dbReference type="Gene3D" id="2.30.30.190">
    <property type="entry name" value="CAP Gly-rich-like domain"/>
    <property type="match status" value="1"/>
</dbReference>
<organism evidence="16">
    <name type="scientific">Tetraodon nigroviridis</name>
    <name type="common">Spotted green pufferfish</name>
    <name type="synonym">Chelonodon nigroviridis</name>
    <dbReference type="NCBI Taxonomy" id="99883"/>
    <lineage>
        <taxon>Eukaryota</taxon>
        <taxon>Metazoa</taxon>
        <taxon>Chordata</taxon>
        <taxon>Craniata</taxon>
        <taxon>Vertebrata</taxon>
        <taxon>Euteleostomi</taxon>
        <taxon>Actinopterygii</taxon>
        <taxon>Neopterygii</taxon>
        <taxon>Teleostei</taxon>
        <taxon>Neoteleostei</taxon>
        <taxon>Acanthomorphata</taxon>
        <taxon>Eupercaria</taxon>
        <taxon>Tetraodontiformes</taxon>
        <taxon>Tetradontoidea</taxon>
        <taxon>Tetraodontidae</taxon>
        <taxon>Tetraodon</taxon>
    </lineage>
</organism>
<dbReference type="PANTHER" id="PTHR11830">
    <property type="entry name" value="40S RIBOSOMAL PROTEIN S3A"/>
    <property type="match status" value="1"/>
</dbReference>
<dbReference type="GO" id="GO:0046872">
    <property type="term" value="F:metal ion binding"/>
    <property type="evidence" value="ECO:0007669"/>
    <property type="project" value="UniProtKB-KW"/>
</dbReference>
<dbReference type="AlphaFoldDB" id="Q4T4U1"/>
<name>Q4T4U1_TETNG</name>
<keyword evidence="12" id="KW-0788">Thiol protease</keyword>
<accession>Q4T4U1</accession>
<proteinExistence type="inferred from homology"/>
<keyword evidence="10" id="KW-0833">Ubl conjugation pathway</keyword>
<dbReference type="GO" id="GO:0005813">
    <property type="term" value="C:centrosome"/>
    <property type="evidence" value="ECO:0007669"/>
    <property type="project" value="UniProtKB-SubCell"/>
</dbReference>
<keyword evidence="7" id="KW-0597">Phosphoprotein</keyword>
<evidence type="ECO:0000256" key="6">
    <source>
        <dbReference type="ARBA" id="ARBA00022490"/>
    </source>
</evidence>
<evidence type="ECO:0000256" key="10">
    <source>
        <dbReference type="ARBA" id="ARBA00022786"/>
    </source>
</evidence>
<dbReference type="InterPro" id="IPR018200">
    <property type="entry name" value="USP_CS"/>
</dbReference>
<keyword evidence="11" id="KW-0378">Hydrolase</keyword>
<evidence type="ECO:0000256" key="8">
    <source>
        <dbReference type="ARBA" id="ARBA00022670"/>
    </source>
</evidence>
<feature type="domain" description="USP" evidence="14">
    <location>
        <begin position="86"/>
        <end position="368"/>
    </location>
</feature>
<dbReference type="OrthoDB" id="6287070at2759"/>
<protein>
    <recommendedName>
        <fullName evidence="5">ubiquitinyl hydrolase 1</fullName>
        <ecNumber evidence="5">3.4.19.12</ecNumber>
    </recommendedName>
</protein>
<evidence type="ECO:0000256" key="13">
    <source>
        <dbReference type="ARBA" id="ARBA00022833"/>
    </source>
</evidence>